<dbReference type="InterPro" id="IPR015813">
    <property type="entry name" value="Pyrv/PenolPyrv_kinase-like_dom"/>
</dbReference>
<dbReference type="SUPFAM" id="SSF51621">
    <property type="entry name" value="Phosphoenolpyruvate/pyruvate domain"/>
    <property type="match status" value="1"/>
</dbReference>
<gene>
    <name evidence="5" type="ORF">MR241_02280</name>
</gene>
<dbReference type="InterPro" id="IPR005000">
    <property type="entry name" value="Aldolase/citrate-lyase_domain"/>
</dbReference>
<evidence type="ECO:0000313" key="6">
    <source>
        <dbReference type="Proteomes" id="UP001139365"/>
    </source>
</evidence>
<dbReference type="EMBL" id="JALEMU010000039">
    <property type="protein sequence ID" value="MCI5755104.1"/>
    <property type="molecule type" value="Genomic_DNA"/>
</dbReference>
<dbReference type="PANTHER" id="PTHR30502:SF0">
    <property type="entry name" value="PHOSPHOENOLPYRUVATE CARBOXYLASE FAMILY PROTEIN"/>
    <property type="match status" value="1"/>
</dbReference>
<comment type="similarity">
    <text evidence="1">Belongs to the HpcH/HpaI aldolase family.</text>
</comment>
<keyword evidence="2" id="KW-0479">Metal-binding</keyword>
<feature type="domain" description="HpcH/HpaI aldolase/citrate lyase" evidence="4">
    <location>
        <begin position="27"/>
        <end position="235"/>
    </location>
</feature>
<name>A0AAE3FGI3_9BACT</name>
<dbReference type="PANTHER" id="PTHR30502">
    <property type="entry name" value="2-KETO-3-DEOXY-L-RHAMNONATE ALDOLASE"/>
    <property type="match status" value="1"/>
</dbReference>
<dbReference type="AlphaFoldDB" id="A0AAE3FGI3"/>
<dbReference type="InterPro" id="IPR050251">
    <property type="entry name" value="HpcH-HpaI_aldolase"/>
</dbReference>
<evidence type="ECO:0000313" key="5">
    <source>
        <dbReference type="EMBL" id="MCI5755104.1"/>
    </source>
</evidence>
<protein>
    <submittedName>
        <fullName evidence="5">Aldolase/citrate lyase family protein</fullName>
    </submittedName>
</protein>
<sequence>MRERIASGRRLIGTMLSEVFFPNISVILKNCGYDFVIIDCEHGPYDCSQVSLVVAMARANGISAVVRIPEIRREPIIKYLDMGADGLLVPMVRNAADAARVVDYVKYPPDGNRGISISRAHSGYAPGDVESYLKAANRHTAVLIQIELEGALEDAEKIAALPGVDALMVGPSDLSMDLGIFNRLSAPELLNAVSAVSSAAEKHGKSSGIITADRDLISASVACGMNIICTGSEVRALSKGFAGSADEVRKM</sequence>
<evidence type="ECO:0000256" key="1">
    <source>
        <dbReference type="ARBA" id="ARBA00005568"/>
    </source>
</evidence>
<keyword evidence="3 5" id="KW-0456">Lyase</keyword>
<organism evidence="5 6">
    <name type="scientific">Candidatus Colimorpha enterica</name>
    <dbReference type="NCBI Taxonomy" id="3083063"/>
    <lineage>
        <taxon>Bacteria</taxon>
        <taxon>Pseudomonadati</taxon>
        <taxon>Bacteroidota</taxon>
        <taxon>Bacteroidia</taxon>
        <taxon>Bacteroidales</taxon>
        <taxon>Candidatus Colimorpha</taxon>
    </lineage>
</organism>
<dbReference type="InterPro" id="IPR040442">
    <property type="entry name" value="Pyrv_kinase-like_dom_sf"/>
</dbReference>
<evidence type="ECO:0000256" key="2">
    <source>
        <dbReference type="ARBA" id="ARBA00022723"/>
    </source>
</evidence>
<evidence type="ECO:0000256" key="3">
    <source>
        <dbReference type="ARBA" id="ARBA00023239"/>
    </source>
</evidence>
<dbReference type="GO" id="GO:0016832">
    <property type="term" value="F:aldehyde-lyase activity"/>
    <property type="evidence" value="ECO:0007669"/>
    <property type="project" value="TreeGrafter"/>
</dbReference>
<dbReference type="Proteomes" id="UP001139365">
    <property type="component" value="Unassembled WGS sequence"/>
</dbReference>
<comment type="caution">
    <text evidence="5">The sequence shown here is derived from an EMBL/GenBank/DDBJ whole genome shotgun (WGS) entry which is preliminary data.</text>
</comment>
<dbReference type="GO" id="GO:0005737">
    <property type="term" value="C:cytoplasm"/>
    <property type="evidence" value="ECO:0007669"/>
    <property type="project" value="TreeGrafter"/>
</dbReference>
<accession>A0AAE3FGI3</accession>
<reference evidence="5 6" key="1">
    <citation type="submission" date="2022-03" db="EMBL/GenBank/DDBJ databases">
        <title>Metagenome-assembled genomes from swine fecal metagenomes.</title>
        <authorList>
            <person name="Holman D.B."/>
            <person name="Kommadath A."/>
        </authorList>
    </citation>
    <scope>NUCLEOTIDE SEQUENCE [LARGE SCALE GENOMIC DNA]</scope>
    <source>
        <strain evidence="5">SUG147</strain>
    </source>
</reference>
<dbReference type="GO" id="GO:0046872">
    <property type="term" value="F:metal ion binding"/>
    <property type="evidence" value="ECO:0007669"/>
    <property type="project" value="UniProtKB-KW"/>
</dbReference>
<proteinExistence type="inferred from homology"/>
<dbReference type="Gene3D" id="3.20.20.60">
    <property type="entry name" value="Phosphoenolpyruvate-binding domains"/>
    <property type="match status" value="1"/>
</dbReference>
<evidence type="ECO:0000259" key="4">
    <source>
        <dbReference type="Pfam" id="PF03328"/>
    </source>
</evidence>
<dbReference type="Pfam" id="PF03328">
    <property type="entry name" value="HpcH_HpaI"/>
    <property type="match status" value="1"/>
</dbReference>